<feature type="transmembrane region" description="Helical" evidence="1">
    <location>
        <begin position="31"/>
        <end position="48"/>
    </location>
</feature>
<reference evidence="2" key="1">
    <citation type="journal article" date="2020" name="mSystems">
        <title>Genome- and Community-Level Interaction Insights into Carbon Utilization and Element Cycling Functions of Hydrothermarchaeota in Hydrothermal Sediment.</title>
        <authorList>
            <person name="Zhou Z."/>
            <person name="Liu Y."/>
            <person name="Xu W."/>
            <person name="Pan J."/>
            <person name="Luo Z.H."/>
            <person name="Li M."/>
        </authorList>
    </citation>
    <scope>NUCLEOTIDE SEQUENCE [LARGE SCALE GENOMIC DNA]</scope>
    <source>
        <strain evidence="2">SpSt-767</strain>
    </source>
</reference>
<keyword evidence="1" id="KW-0472">Membrane</keyword>
<evidence type="ECO:0000313" key="2">
    <source>
        <dbReference type="EMBL" id="HHS28131.1"/>
    </source>
</evidence>
<keyword evidence="1" id="KW-0812">Transmembrane</keyword>
<feature type="transmembrane region" description="Helical" evidence="1">
    <location>
        <begin position="7"/>
        <end position="25"/>
    </location>
</feature>
<protein>
    <submittedName>
        <fullName evidence="2">Uncharacterized protein</fullName>
    </submittedName>
</protein>
<comment type="caution">
    <text evidence="2">The sequence shown here is derived from an EMBL/GenBank/DDBJ whole genome shotgun (WGS) entry which is preliminary data.</text>
</comment>
<proteinExistence type="predicted"/>
<accession>A0A7V6DNK2</accession>
<gene>
    <name evidence="2" type="ORF">ENV52_00310</name>
</gene>
<name>A0A7V6DNK2_9BACT</name>
<organism evidence="2">
    <name type="scientific">Desulfobacca acetoxidans</name>
    <dbReference type="NCBI Taxonomy" id="60893"/>
    <lineage>
        <taxon>Bacteria</taxon>
        <taxon>Pseudomonadati</taxon>
        <taxon>Thermodesulfobacteriota</taxon>
        <taxon>Desulfobaccia</taxon>
        <taxon>Desulfobaccales</taxon>
        <taxon>Desulfobaccaceae</taxon>
        <taxon>Desulfobacca</taxon>
    </lineage>
</organism>
<evidence type="ECO:0000256" key="1">
    <source>
        <dbReference type="SAM" id="Phobius"/>
    </source>
</evidence>
<dbReference type="AlphaFoldDB" id="A0A7V6DNK2"/>
<sequence>MKKYLPDFLLLAFGLCVMGLLIYIIAAVQGWVSLLGIVALAAVWVSWYRHLLRLAFRSLGIDPDDEDDLPTFPG</sequence>
<keyword evidence="1" id="KW-1133">Transmembrane helix</keyword>
<dbReference type="EMBL" id="DTGR01000008">
    <property type="protein sequence ID" value="HHS28131.1"/>
    <property type="molecule type" value="Genomic_DNA"/>
</dbReference>